<feature type="region of interest" description="Disordered" evidence="3">
    <location>
        <begin position="100"/>
        <end position="142"/>
    </location>
</feature>
<gene>
    <name evidence="5" type="primary">LOC106166369</name>
</gene>
<accession>A0A1S3IS51</accession>
<dbReference type="AlphaFoldDB" id="A0A1S3IS51"/>
<evidence type="ECO:0000256" key="3">
    <source>
        <dbReference type="SAM" id="MobiDB-lite"/>
    </source>
</evidence>
<comment type="similarity">
    <text evidence="1">Belongs to the CWC26 family.</text>
</comment>
<dbReference type="PANTHER" id="PTHR31809:SF0">
    <property type="entry name" value="BUD13 HOMOLOG"/>
    <property type="match status" value="1"/>
</dbReference>
<dbReference type="RefSeq" id="XP_013400359.2">
    <property type="nucleotide sequence ID" value="XM_013544905.2"/>
</dbReference>
<dbReference type="GO" id="GO:0000398">
    <property type="term" value="P:mRNA splicing, via spliceosome"/>
    <property type="evidence" value="ECO:0007669"/>
    <property type="project" value="TreeGrafter"/>
</dbReference>
<organism evidence="4 5">
    <name type="scientific">Lingula anatina</name>
    <name type="common">Brachiopod</name>
    <name type="synonym">Lingula unguis</name>
    <dbReference type="NCBI Taxonomy" id="7574"/>
    <lineage>
        <taxon>Eukaryota</taxon>
        <taxon>Metazoa</taxon>
        <taxon>Spiralia</taxon>
        <taxon>Lophotrochozoa</taxon>
        <taxon>Brachiopoda</taxon>
        <taxon>Linguliformea</taxon>
        <taxon>Lingulata</taxon>
        <taxon>Lingulida</taxon>
        <taxon>Linguloidea</taxon>
        <taxon>Lingulidae</taxon>
        <taxon>Lingula</taxon>
    </lineage>
</organism>
<evidence type="ECO:0000256" key="2">
    <source>
        <dbReference type="ARBA" id="ARBA00014454"/>
    </source>
</evidence>
<dbReference type="Proteomes" id="UP000085678">
    <property type="component" value="Unplaced"/>
</dbReference>
<keyword evidence="4" id="KW-1185">Reference proteome</keyword>
<dbReference type="PANTHER" id="PTHR31809">
    <property type="entry name" value="BUD13 HOMOLOG"/>
    <property type="match status" value="1"/>
</dbReference>
<dbReference type="KEGG" id="lak:106166369"/>
<name>A0A1S3IS51_LINAN</name>
<dbReference type="GeneID" id="106166369"/>
<evidence type="ECO:0000313" key="4">
    <source>
        <dbReference type="Proteomes" id="UP000085678"/>
    </source>
</evidence>
<evidence type="ECO:0000313" key="5">
    <source>
        <dbReference type="RefSeq" id="XP_013400359.2"/>
    </source>
</evidence>
<dbReference type="InParanoid" id="A0A1S3IS51"/>
<feature type="compositionally biased region" description="Basic residues" evidence="3">
    <location>
        <begin position="108"/>
        <end position="127"/>
    </location>
</feature>
<protein>
    <recommendedName>
        <fullName evidence="2">BUD13 homolog</fullName>
    </recommendedName>
</protein>
<dbReference type="InterPro" id="IPR018609">
    <property type="entry name" value="Bud13"/>
</dbReference>
<reference evidence="5" key="1">
    <citation type="submission" date="2025-08" db="UniProtKB">
        <authorList>
            <consortium name="RefSeq"/>
        </authorList>
    </citation>
    <scope>IDENTIFICATION</scope>
    <source>
        <tissue evidence="5">Gonads</tissue>
    </source>
</reference>
<evidence type="ECO:0000256" key="1">
    <source>
        <dbReference type="ARBA" id="ARBA00011069"/>
    </source>
</evidence>
<proteinExistence type="inferred from homology"/>
<dbReference type="STRING" id="7574.A0A1S3IS51"/>
<dbReference type="GO" id="GO:0003723">
    <property type="term" value="F:RNA binding"/>
    <property type="evidence" value="ECO:0007669"/>
    <property type="project" value="TreeGrafter"/>
</dbReference>
<dbReference type="InterPro" id="IPR051112">
    <property type="entry name" value="CWC26_splicing_factor"/>
</dbReference>
<sequence length="180" mass="20937">MSVSLLQIDAEALGKNAETVFRDKGGKRRNLKEEKLKQRAEDAKKEEMNEKYMVWGKGMAQKAQQEQTLQETLHEMDKPLARFKDDEVLDAMLKERERAEDPMLAYMQKKKAKENKGGSKAKAKPRYRGPEPPPNRFNIWPGYRWDGVDRSNGFEKEFFAKMANKKAVADMAYKWSVEDM</sequence>
<dbReference type="OrthoDB" id="6022at2759"/>
<dbReference type="GO" id="GO:0070274">
    <property type="term" value="C:RES complex"/>
    <property type="evidence" value="ECO:0007669"/>
    <property type="project" value="TreeGrafter"/>
</dbReference>
<dbReference type="GO" id="GO:0005684">
    <property type="term" value="C:U2-type spliceosomal complex"/>
    <property type="evidence" value="ECO:0007669"/>
    <property type="project" value="TreeGrafter"/>
</dbReference>
<dbReference type="Pfam" id="PF09736">
    <property type="entry name" value="Bud13"/>
    <property type="match status" value="1"/>
</dbReference>